<dbReference type="Gene3D" id="3.40.50.11900">
    <property type="match status" value="1"/>
</dbReference>
<evidence type="ECO:0000313" key="3">
    <source>
        <dbReference type="Proteomes" id="UP001594351"/>
    </source>
</evidence>
<proteinExistence type="inferred from homology"/>
<accession>A0ABV6YUD0</accession>
<sequence length="393" mass="44645">MEKLKHLDFFKRLLDEPKNELIEKSLKENRIPIGYSCFYVPEPVLSMGKAFPVKLRAPWITDTENATYYLSAMVCSYARSILEASLDGHYDFLQGNVGTTSCIHSTRAAEHFDILKTHESNQNFFNIILDVPKTKAKTHLEEAFAAQLKSKVAPPLADNYGIDVSDASLRDAIRLHNRYTAIMTKISDLRKAEHPKITGTEFHVLFTATKIVPKDMLFDKLEATLEELGSREGIKDYRARLMVTGSLMDNPEFTRLIEEQGALVVADRYCSGSLPGLQPIKEEGDPYLNIAAHYLSISQCPRMMGCADSRKEYALEQIKEFAVDGVLFETVKFCELWSYENLTFVPDMKEARVPIVGIEREYNPSSKGQLRTRIQAFIESIEIKKLNSQLRGR</sequence>
<gene>
    <name evidence="2" type="ORF">ACFL27_06290</name>
</gene>
<organism evidence="2 3">
    <name type="scientific">candidate division CSSED10-310 bacterium</name>
    <dbReference type="NCBI Taxonomy" id="2855610"/>
    <lineage>
        <taxon>Bacteria</taxon>
        <taxon>Bacteria division CSSED10-310</taxon>
    </lineage>
</organism>
<comment type="caution">
    <text evidence="2">The sequence shown here is derived from an EMBL/GenBank/DDBJ whole genome shotgun (WGS) entry which is preliminary data.</text>
</comment>
<evidence type="ECO:0000256" key="1">
    <source>
        <dbReference type="ARBA" id="ARBA00005806"/>
    </source>
</evidence>
<protein>
    <submittedName>
        <fullName evidence="2">2-hydroxyacyl-CoA dehydratase subunit D</fullName>
    </submittedName>
</protein>
<dbReference type="Gene3D" id="3.40.50.11890">
    <property type="match status" value="1"/>
</dbReference>
<comment type="similarity">
    <text evidence="1">Belongs to the FldB/FldC dehydratase alpha/beta subunit family.</text>
</comment>
<dbReference type="InterPro" id="IPR010327">
    <property type="entry name" value="FldB/FldC_alpha/beta"/>
</dbReference>
<keyword evidence="3" id="KW-1185">Reference proteome</keyword>
<dbReference type="EMBL" id="JBHPBY010000060">
    <property type="protein sequence ID" value="MFC1849800.1"/>
    <property type="molecule type" value="Genomic_DNA"/>
</dbReference>
<dbReference type="Pfam" id="PF06050">
    <property type="entry name" value="HGD-D"/>
    <property type="match status" value="1"/>
</dbReference>
<evidence type="ECO:0000313" key="2">
    <source>
        <dbReference type="EMBL" id="MFC1849800.1"/>
    </source>
</evidence>
<name>A0ABV6YUD0_UNCC1</name>
<dbReference type="Gene3D" id="1.20.1270.370">
    <property type="match status" value="1"/>
</dbReference>
<dbReference type="Proteomes" id="UP001594351">
    <property type="component" value="Unassembled WGS sequence"/>
</dbReference>
<reference evidence="2 3" key="1">
    <citation type="submission" date="2024-09" db="EMBL/GenBank/DDBJ databases">
        <title>Laminarin stimulates single cell rates of sulfate reduction while oxygen inhibits transcriptomic activity in coastal marine sediment.</title>
        <authorList>
            <person name="Lindsay M."/>
            <person name="Orcutt B."/>
            <person name="Emerson D."/>
            <person name="Stepanauskas R."/>
            <person name="D'Angelo T."/>
        </authorList>
    </citation>
    <scope>NUCLEOTIDE SEQUENCE [LARGE SCALE GENOMIC DNA]</scope>
    <source>
        <strain evidence="2">SAG AM-311-K15</strain>
    </source>
</reference>
<dbReference type="PANTHER" id="PTHR30548">
    <property type="entry name" value="2-HYDROXYGLUTARYL-COA DEHYDRATASE, D-COMPONENT-RELATED"/>
    <property type="match status" value="1"/>
</dbReference>
<dbReference type="PANTHER" id="PTHR30548:SF1">
    <property type="entry name" value="DEHYDRATASE SUBUNIT MJ0007-RELATED"/>
    <property type="match status" value="1"/>
</dbReference>